<protein>
    <submittedName>
        <fullName evidence="1">Uncharacterized protein</fullName>
    </submittedName>
</protein>
<organism evidence="1 2">
    <name type="scientific">uncultured phage cr25_1</name>
    <dbReference type="NCBI Taxonomy" id="2986395"/>
    <lineage>
        <taxon>Viruses</taxon>
        <taxon>Duplodnaviria</taxon>
        <taxon>Heunggongvirae</taxon>
        <taxon>Uroviricota</taxon>
        <taxon>Caudoviricetes</taxon>
        <taxon>Crassvirales</taxon>
        <taxon>Crevaviridae</taxon>
        <taxon>Coarsevirinae</taxon>
        <taxon>Junduvirus</taxon>
        <taxon>Junduvirus copri</taxon>
    </lineage>
</organism>
<sequence>MLVYKSLRKELNKASNKYSSKYSSKSISKILRITLCNSNKFCCHCNNRNTLSI</sequence>
<dbReference type="RefSeq" id="YP_010359784.1">
    <property type="nucleotide sequence ID" value="NC_062777.1"/>
</dbReference>
<gene>
    <name evidence="1" type="primary">gp_23145</name>
</gene>
<dbReference type="GeneID" id="75690778"/>
<dbReference type="KEGG" id="vg:75690778"/>
<evidence type="ECO:0000313" key="2">
    <source>
        <dbReference type="Proteomes" id="UP000827441"/>
    </source>
</evidence>
<dbReference type="EMBL" id="MZ130487">
    <property type="protein sequence ID" value="QWM90212.1"/>
    <property type="molecule type" value="Genomic_DNA"/>
</dbReference>
<proteinExistence type="predicted"/>
<accession>A0AAE7RWL8</accession>
<dbReference type="Proteomes" id="UP000827441">
    <property type="component" value="Segment"/>
</dbReference>
<evidence type="ECO:0000313" key="1">
    <source>
        <dbReference type="EMBL" id="QWM90212.1"/>
    </source>
</evidence>
<keyword evidence="2" id="KW-1185">Reference proteome</keyword>
<reference evidence="1 2" key="1">
    <citation type="submission" date="2021-04" db="EMBL/GenBank/DDBJ databases">
        <authorList>
            <person name="Shkoporov A.N."/>
            <person name="Stockdale S.R."/>
            <person name="Guerin E."/>
            <person name="Ross R.P."/>
            <person name="Hill C."/>
        </authorList>
    </citation>
    <scope>NUCLEOTIDE SEQUENCE [LARGE SCALE GENOMIC DNA]</scope>
    <source>
        <strain evidence="2">cr25_1</strain>
    </source>
</reference>
<name>A0AAE7RWL8_9CAUD</name>